<comment type="caution">
    <text evidence="1">The sequence shown here is derived from an EMBL/GenBank/DDBJ whole genome shotgun (WGS) entry which is preliminary data.</text>
</comment>
<dbReference type="EMBL" id="CAKLBY020000223">
    <property type="protein sequence ID" value="CAK7936056.1"/>
    <property type="molecule type" value="Genomic_DNA"/>
</dbReference>
<gene>
    <name evidence="1" type="ORF">PM001_LOCUS21206</name>
</gene>
<sequence length="245" mass="28076">MVLQQKTSSSRHATSCPSAAAPSVMAGFVRVEMDGEKQRKRSLSASSPCSVATSEGRASANPKVFSRWLYGVLRGDTLVLYWRRTDYKRKTPPLDTLQLQMQAAAANESVFGFDHECLYVRVKASGRVVALRIHERKEIVRWVTALYYQSIDSRDVQEDGRTEEARKWSQQHARHTVVSTRRKRVSFQEEPKVHVLPQEVYDPADLFYSENDYEQFLLERPSQLSSLMSTIYAKTAAKLRVSRKR</sequence>
<protein>
    <recommendedName>
        <fullName evidence="3">PH domain-containing protein</fullName>
    </recommendedName>
</protein>
<reference evidence="1" key="1">
    <citation type="submission" date="2024-01" db="EMBL/GenBank/DDBJ databases">
        <authorList>
            <person name="Webb A."/>
        </authorList>
    </citation>
    <scope>NUCLEOTIDE SEQUENCE</scope>
    <source>
        <strain evidence="1">Pm1</strain>
    </source>
</reference>
<accession>A0AAV1UP03</accession>
<proteinExistence type="predicted"/>
<organism evidence="1 2">
    <name type="scientific">Peronospora matthiolae</name>
    <dbReference type="NCBI Taxonomy" id="2874970"/>
    <lineage>
        <taxon>Eukaryota</taxon>
        <taxon>Sar</taxon>
        <taxon>Stramenopiles</taxon>
        <taxon>Oomycota</taxon>
        <taxon>Peronosporomycetes</taxon>
        <taxon>Peronosporales</taxon>
        <taxon>Peronosporaceae</taxon>
        <taxon>Peronospora</taxon>
    </lineage>
</organism>
<evidence type="ECO:0000313" key="2">
    <source>
        <dbReference type="Proteomes" id="UP001162060"/>
    </source>
</evidence>
<evidence type="ECO:0000313" key="1">
    <source>
        <dbReference type="EMBL" id="CAK7936056.1"/>
    </source>
</evidence>
<name>A0AAV1UP03_9STRA</name>
<dbReference type="Proteomes" id="UP001162060">
    <property type="component" value="Unassembled WGS sequence"/>
</dbReference>
<evidence type="ECO:0008006" key="3">
    <source>
        <dbReference type="Google" id="ProtNLM"/>
    </source>
</evidence>
<dbReference type="AlphaFoldDB" id="A0AAV1UP03"/>